<feature type="transmembrane region" description="Helical" evidence="3">
    <location>
        <begin position="430"/>
        <end position="451"/>
    </location>
</feature>
<keyword evidence="3" id="KW-0812">Transmembrane</keyword>
<dbReference type="Pfam" id="PF00990">
    <property type="entry name" value="GGDEF"/>
    <property type="match status" value="1"/>
</dbReference>
<sequence length="627" mass="70537">MSKLGLIVAIFVFTVSILKPVSSSANQLNSAPNDDVIAGIKALHRAPEKEMARLKTLLDENKSAAKRHEWLYLYALGKEKRGEYDEALSLAESSINDVYASSLMQQRAKLLKAKILSRKGEMQEAISLLNAVKQWSMNYGVIQLNIGVLMTLGAAFENIEESKLALDNYLSAYNLATQFKTQVPPSHIAGLIGTIYLQQSKFQEAKAYLNEAYEFAVEKKNTVNQSNVAEKLARTELGLSNFKTSARFFNLAIKIARKNDDTALLAKALLGKGEMWLAQDDTAEAINTARNLFKEASDLALTLESKTVYFESLIALSRLALSSGDKTRALEKVRLAEEVIANEKLGISHLETAYLKLSILEAFGNKQDTIDALKKYIELSKIITESLDKSRVQIIRTLYELDEIQAENSDLKAITQLQEEKLTLNQQRNFLLAVITGLFLLLSLLLFLLYIKRARYQRRLERLATTDALTRFYNRAKILELLNAKLETLENSANEFCIAMIDIDFFKSINDNYGHKMGDDALRLFSQTARQIFPDHVDMGRLGGEEFLFIFHKSTERQCVQLLDDFRKLLKPAACNQLSEEISLTFSAGLKEINSPHTTTACLEDADKALYEAKETGRDQTVIFKCL</sequence>
<dbReference type="PROSITE" id="PS50887">
    <property type="entry name" value="GGDEF"/>
    <property type="match status" value="1"/>
</dbReference>
<dbReference type="NCBIfam" id="TIGR00254">
    <property type="entry name" value="GGDEF"/>
    <property type="match status" value="1"/>
</dbReference>
<dbReference type="InterPro" id="IPR011990">
    <property type="entry name" value="TPR-like_helical_dom_sf"/>
</dbReference>
<evidence type="ECO:0000259" key="4">
    <source>
        <dbReference type="PROSITE" id="PS50887"/>
    </source>
</evidence>
<proteinExistence type="predicted"/>
<dbReference type="SUPFAM" id="SSF48452">
    <property type="entry name" value="TPR-like"/>
    <property type="match status" value="2"/>
</dbReference>
<dbReference type="InterPro" id="IPR000160">
    <property type="entry name" value="GGDEF_dom"/>
</dbReference>
<dbReference type="SMART" id="SM00267">
    <property type="entry name" value="GGDEF"/>
    <property type="match status" value="1"/>
</dbReference>
<evidence type="ECO:0000313" key="5">
    <source>
        <dbReference type="EMBL" id="PRO67575.1"/>
    </source>
</evidence>
<keyword evidence="3" id="KW-1133">Transmembrane helix</keyword>
<evidence type="ECO:0000256" key="2">
    <source>
        <dbReference type="ARBA" id="ARBA00034247"/>
    </source>
</evidence>
<name>A0ABX5CLQ1_9ALTE</name>
<dbReference type="Gene3D" id="3.30.70.270">
    <property type="match status" value="1"/>
</dbReference>
<evidence type="ECO:0000313" key="6">
    <source>
        <dbReference type="Proteomes" id="UP000239539"/>
    </source>
</evidence>
<dbReference type="SMART" id="SM00028">
    <property type="entry name" value="TPR"/>
    <property type="match status" value="4"/>
</dbReference>
<dbReference type="InterPro" id="IPR029787">
    <property type="entry name" value="Nucleotide_cyclase"/>
</dbReference>
<dbReference type="SUPFAM" id="SSF55073">
    <property type="entry name" value="Nucleotide cyclase"/>
    <property type="match status" value="1"/>
</dbReference>
<dbReference type="EC" id="2.7.7.65" evidence="1"/>
<dbReference type="InterPro" id="IPR019734">
    <property type="entry name" value="TPR_rpt"/>
</dbReference>
<dbReference type="InterPro" id="IPR043128">
    <property type="entry name" value="Rev_trsase/Diguanyl_cyclase"/>
</dbReference>
<gene>
    <name evidence="5" type="ORF">C6Y39_17985</name>
</gene>
<comment type="catalytic activity">
    <reaction evidence="2">
        <text>2 GTP = 3',3'-c-di-GMP + 2 diphosphate</text>
        <dbReference type="Rhea" id="RHEA:24898"/>
        <dbReference type="ChEBI" id="CHEBI:33019"/>
        <dbReference type="ChEBI" id="CHEBI:37565"/>
        <dbReference type="ChEBI" id="CHEBI:58805"/>
        <dbReference type="EC" id="2.7.7.65"/>
    </reaction>
</comment>
<comment type="caution">
    <text evidence="5">The sequence shown here is derived from an EMBL/GenBank/DDBJ whole genome shotgun (WGS) entry which is preliminary data.</text>
</comment>
<accession>A0ABX5CLQ1</accession>
<protein>
    <recommendedName>
        <fullName evidence="1">diguanylate cyclase</fullName>
        <ecNumber evidence="1">2.7.7.65</ecNumber>
    </recommendedName>
</protein>
<dbReference type="PANTHER" id="PTHR45138">
    <property type="entry name" value="REGULATORY COMPONENTS OF SENSORY TRANSDUCTION SYSTEM"/>
    <property type="match status" value="1"/>
</dbReference>
<evidence type="ECO:0000256" key="1">
    <source>
        <dbReference type="ARBA" id="ARBA00012528"/>
    </source>
</evidence>
<dbReference type="Proteomes" id="UP000239539">
    <property type="component" value="Unassembled WGS sequence"/>
</dbReference>
<dbReference type="EMBL" id="PVNO01000031">
    <property type="protein sequence ID" value="PRO67575.1"/>
    <property type="molecule type" value="Genomic_DNA"/>
</dbReference>
<dbReference type="RefSeq" id="WP_105932592.1">
    <property type="nucleotide sequence ID" value="NZ_PVNO01000031.1"/>
</dbReference>
<organism evidence="5 6">
    <name type="scientific">Alteromonas gracilis</name>
    <dbReference type="NCBI Taxonomy" id="1479524"/>
    <lineage>
        <taxon>Bacteria</taxon>
        <taxon>Pseudomonadati</taxon>
        <taxon>Pseudomonadota</taxon>
        <taxon>Gammaproteobacteria</taxon>
        <taxon>Alteromonadales</taxon>
        <taxon>Alteromonadaceae</taxon>
        <taxon>Alteromonas/Salinimonas group</taxon>
        <taxon>Alteromonas</taxon>
    </lineage>
</organism>
<dbReference type="InterPro" id="IPR050469">
    <property type="entry name" value="Diguanylate_Cyclase"/>
</dbReference>
<dbReference type="Gene3D" id="1.25.40.10">
    <property type="entry name" value="Tetratricopeptide repeat domain"/>
    <property type="match status" value="2"/>
</dbReference>
<keyword evidence="3" id="KW-0472">Membrane</keyword>
<keyword evidence="6" id="KW-1185">Reference proteome</keyword>
<dbReference type="CDD" id="cd01949">
    <property type="entry name" value="GGDEF"/>
    <property type="match status" value="1"/>
</dbReference>
<dbReference type="PANTHER" id="PTHR45138:SF9">
    <property type="entry name" value="DIGUANYLATE CYCLASE DGCM-RELATED"/>
    <property type="match status" value="1"/>
</dbReference>
<evidence type="ECO:0000256" key="3">
    <source>
        <dbReference type="SAM" id="Phobius"/>
    </source>
</evidence>
<reference evidence="6" key="1">
    <citation type="journal article" date="2020" name="Int. J. Syst. Evol. Microbiol.">
        <title>Alteromonas alba sp. nov., a marine bacterium isolated from the seawater of the West Pacific Ocean.</title>
        <authorList>
            <person name="Sun C."/>
            <person name="Wu Y.-H."/>
            <person name="Xamxidin M."/>
            <person name="Cheng H."/>
            <person name="Xu X.-W."/>
        </authorList>
    </citation>
    <scope>NUCLEOTIDE SEQUENCE [LARGE SCALE GENOMIC DNA]</scope>
    <source>
        <strain evidence="6">9a2</strain>
    </source>
</reference>
<feature type="domain" description="GGDEF" evidence="4">
    <location>
        <begin position="494"/>
        <end position="626"/>
    </location>
</feature>